<evidence type="ECO:0000259" key="11">
    <source>
        <dbReference type="Pfam" id="PF03493"/>
    </source>
</evidence>
<evidence type="ECO:0000313" key="13">
    <source>
        <dbReference type="Proteomes" id="UP000193642"/>
    </source>
</evidence>
<evidence type="ECO:0000256" key="4">
    <source>
        <dbReference type="ARBA" id="ARBA00022692"/>
    </source>
</evidence>
<feature type="domain" description="Calcium-activated potassium channel BK alpha subunit" evidence="11">
    <location>
        <begin position="24"/>
        <end position="109"/>
    </location>
</feature>
<dbReference type="Proteomes" id="UP000193642">
    <property type="component" value="Unassembled WGS sequence"/>
</dbReference>
<dbReference type="InterPro" id="IPR003929">
    <property type="entry name" value="K_chnl_BK_asu"/>
</dbReference>
<dbReference type="InterPro" id="IPR047871">
    <property type="entry name" value="K_chnl_Slo-like"/>
</dbReference>
<evidence type="ECO:0000256" key="2">
    <source>
        <dbReference type="ARBA" id="ARBA00022448"/>
    </source>
</evidence>
<dbReference type="PANTHER" id="PTHR10027:SF10">
    <property type="entry name" value="SLOWPOKE 2, ISOFORM D"/>
    <property type="match status" value="1"/>
</dbReference>
<evidence type="ECO:0000256" key="10">
    <source>
        <dbReference type="ARBA" id="ARBA00023303"/>
    </source>
</evidence>
<comment type="caution">
    <text evidence="12">The sequence shown here is derived from an EMBL/GenBank/DDBJ whole genome shotgun (WGS) entry which is preliminary data.</text>
</comment>
<keyword evidence="2" id="KW-0813">Transport</keyword>
<evidence type="ECO:0000256" key="1">
    <source>
        <dbReference type="ARBA" id="ARBA00004141"/>
    </source>
</evidence>
<keyword evidence="6" id="KW-0630">Potassium</keyword>
<evidence type="ECO:0000256" key="7">
    <source>
        <dbReference type="ARBA" id="ARBA00022989"/>
    </source>
</evidence>
<keyword evidence="3" id="KW-0633">Potassium transport</keyword>
<dbReference type="PANTHER" id="PTHR10027">
    <property type="entry name" value="CALCIUM-ACTIVATED POTASSIUM CHANNEL ALPHA CHAIN"/>
    <property type="match status" value="1"/>
</dbReference>
<evidence type="ECO:0000313" key="12">
    <source>
        <dbReference type="EMBL" id="ORY33203.1"/>
    </source>
</evidence>
<keyword evidence="7" id="KW-1133">Transmembrane helix</keyword>
<dbReference type="AlphaFoldDB" id="A0A1Y2BEE0"/>
<accession>A0A1Y2BEE0</accession>
<evidence type="ECO:0000256" key="3">
    <source>
        <dbReference type="ARBA" id="ARBA00022538"/>
    </source>
</evidence>
<keyword evidence="9" id="KW-0472">Membrane</keyword>
<organism evidence="12 13">
    <name type="scientific">Rhizoclosmatium globosum</name>
    <dbReference type="NCBI Taxonomy" id="329046"/>
    <lineage>
        <taxon>Eukaryota</taxon>
        <taxon>Fungi</taxon>
        <taxon>Fungi incertae sedis</taxon>
        <taxon>Chytridiomycota</taxon>
        <taxon>Chytridiomycota incertae sedis</taxon>
        <taxon>Chytridiomycetes</taxon>
        <taxon>Chytridiales</taxon>
        <taxon>Chytriomycetaceae</taxon>
        <taxon>Rhizoclosmatium</taxon>
    </lineage>
</organism>
<comment type="subcellular location">
    <subcellularLocation>
        <location evidence="1">Membrane</location>
        <topology evidence="1">Multi-pass membrane protein</topology>
    </subcellularLocation>
</comment>
<dbReference type="Pfam" id="PF03493">
    <property type="entry name" value="BK_channel_a"/>
    <property type="match status" value="1"/>
</dbReference>
<evidence type="ECO:0000256" key="9">
    <source>
        <dbReference type="ARBA" id="ARBA00023136"/>
    </source>
</evidence>
<keyword evidence="8" id="KW-0406">Ion transport</keyword>
<evidence type="ECO:0000256" key="5">
    <source>
        <dbReference type="ARBA" id="ARBA00022826"/>
    </source>
</evidence>
<proteinExistence type="predicted"/>
<keyword evidence="13" id="KW-1185">Reference proteome</keyword>
<dbReference type="OrthoDB" id="297496at2759"/>
<dbReference type="GO" id="GO:0016020">
    <property type="term" value="C:membrane"/>
    <property type="evidence" value="ECO:0007669"/>
    <property type="project" value="UniProtKB-SubCell"/>
</dbReference>
<evidence type="ECO:0000256" key="8">
    <source>
        <dbReference type="ARBA" id="ARBA00023065"/>
    </source>
</evidence>
<keyword evidence="4" id="KW-0812">Transmembrane</keyword>
<reference evidence="12 13" key="1">
    <citation type="submission" date="2016-07" db="EMBL/GenBank/DDBJ databases">
        <title>Pervasive Adenine N6-methylation of Active Genes in Fungi.</title>
        <authorList>
            <consortium name="DOE Joint Genome Institute"/>
            <person name="Mondo S.J."/>
            <person name="Dannebaum R.O."/>
            <person name="Kuo R.C."/>
            <person name="Labutti K."/>
            <person name="Haridas S."/>
            <person name="Kuo A."/>
            <person name="Salamov A."/>
            <person name="Ahrendt S.R."/>
            <person name="Lipzen A."/>
            <person name="Sullivan W."/>
            <person name="Andreopoulos W.B."/>
            <person name="Clum A."/>
            <person name="Lindquist E."/>
            <person name="Daum C."/>
            <person name="Ramamoorthy G.K."/>
            <person name="Gryganskyi A."/>
            <person name="Culley D."/>
            <person name="Magnuson J.K."/>
            <person name="James T.Y."/>
            <person name="O'Malley M.A."/>
            <person name="Stajich J.E."/>
            <person name="Spatafora J.W."/>
            <person name="Visel A."/>
            <person name="Grigoriev I.V."/>
        </authorList>
    </citation>
    <scope>NUCLEOTIDE SEQUENCE [LARGE SCALE GENOMIC DNA]</scope>
    <source>
        <strain evidence="12 13">JEL800</strain>
    </source>
</reference>
<feature type="non-terminal residue" evidence="12">
    <location>
        <position position="1"/>
    </location>
</feature>
<name>A0A1Y2BEE0_9FUNG</name>
<protein>
    <recommendedName>
        <fullName evidence="11">Calcium-activated potassium channel BK alpha subunit domain-containing protein</fullName>
    </recommendedName>
</protein>
<sequence>HVPLFVNNLLPDSESYQEMNVHASLCVDDLKQLLLALTTTYDGASALLINLLHVSCPESKYASLWESQYGDGFGNETFVVDVNQNFVGMSFTDASVFCFREFQINMIGV</sequence>
<feature type="non-terminal residue" evidence="12">
    <location>
        <position position="109"/>
    </location>
</feature>
<keyword evidence="5" id="KW-0631">Potassium channel</keyword>
<dbReference type="EMBL" id="MCGO01000068">
    <property type="protein sequence ID" value="ORY33203.1"/>
    <property type="molecule type" value="Genomic_DNA"/>
</dbReference>
<evidence type="ECO:0000256" key="6">
    <source>
        <dbReference type="ARBA" id="ARBA00022958"/>
    </source>
</evidence>
<dbReference type="GO" id="GO:0005267">
    <property type="term" value="F:potassium channel activity"/>
    <property type="evidence" value="ECO:0007669"/>
    <property type="project" value="UniProtKB-KW"/>
</dbReference>
<keyword evidence="10" id="KW-0407">Ion channel</keyword>
<gene>
    <name evidence="12" type="ORF">BCR33DRAFT_649947</name>
</gene>